<gene>
    <name evidence="3" type="ORF">sr13900</name>
</gene>
<organism evidence="3 4">
    <name type="scientific">Sporisorium reilianum (strain SRZ2)</name>
    <name type="common">Maize head smut fungus</name>
    <dbReference type="NCBI Taxonomy" id="999809"/>
    <lineage>
        <taxon>Eukaryota</taxon>
        <taxon>Fungi</taxon>
        <taxon>Dikarya</taxon>
        <taxon>Basidiomycota</taxon>
        <taxon>Ustilaginomycotina</taxon>
        <taxon>Ustilaginomycetes</taxon>
        <taxon>Ustilaginales</taxon>
        <taxon>Ustilaginaceae</taxon>
        <taxon>Sporisorium</taxon>
    </lineage>
</organism>
<dbReference type="OrthoDB" id="10621345at2759"/>
<accession>E7A183</accession>
<dbReference type="Proteomes" id="UP000008867">
    <property type="component" value="Chromosome 7"/>
</dbReference>
<sequence>MRLSKASLLFAATVLQCAATIKALGKDEVILGEDVWDDDEADTILRVWFQEDRRKHCYANARVAESFKIDSNSCFGLSIEQGKSTKGSDWYDYLSEVGVSLQDAAKEVPDEPRPVGQAAGEVVQAARNVGEEAGEAAQEVTSLGEEVSSVRP</sequence>
<evidence type="ECO:0000256" key="1">
    <source>
        <dbReference type="SAM" id="MobiDB-lite"/>
    </source>
</evidence>
<evidence type="ECO:0000256" key="2">
    <source>
        <dbReference type="SAM" id="SignalP"/>
    </source>
</evidence>
<protein>
    <submittedName>
        <fullName evidence="3">Uncharacterized protein</fullName>
    </submittedName>
</protein>
<proteinExistence type="predicted"/>
<feature type="chain" id="PRO_5003215266" evidence="2">
    <location>
        <begin position="20"/>
        <end position="152"/>
    </location>
</feature>
<dbReference type="HOGENOM" id="CLU_1723528_0_0_1"/>
<keyword evidence="2" id="KW-0732">Signal</keyword>
<feature type="region of interest" description="Disordered" evidence="1">
    <location>
        <begin position="130"/>
        <end position="152"/>
    </location>
</feature>
<keyword evidence="4" id="KW-1185">Reference proteome</keyword>
<reference evidence="3 4" key="1">
    <citation type="journal article" date="2010" name="Science">
        <title>Pathogenicity determinants in smut fungi revealed by genome comparison.</title>
        <authorList>
            <person name="Schirawski J."/>
            <person name="Mannhaupt G."/>
            <person name="Muench K."/>
            <person name="Brefort T."/>
            <person name="Schipper K."/>
            <person name="Doehlemann G."/>
            <person name="Di Stasio M."/>
            <person name="Roessel N."/>
            <person name="Mendoza-Mendoza A."/>
            <person name="Pester D."/>
            <person name="Mueller O."/>
            <person name="Winterberg B."/>
            <person name="Meyer E."/>
            <person name="Ghareeb H."/>
            <person name="Wollenberg T."/>
            <person name="Muensterkoetter M."/>
            <person name="Wong P."/>
            <person name="Walter M."/>
            <person name="Stukenbrock E."/>
            <person name="Gueldener U."/>
            <person name="Kahmann R."/>
        </authorList>
    </citation>
    <scope>NUCLEOTIDE SEQUENCE [LARGE SCALE GENOMIC DNA]</scope>
    <source>
        <strain evidence="4">SRZ2</strain>
    </source>
</reference>
<feature type="signal peptide" evidence="2">
    <location>
        <begin position="1"/>
        <end position="19"/>
    </location>
</feature>
<dbReference type="EMBL" id="FQ311472">
    <property type="protein sequence ID" value="CBQ73240.1"/>
    <property type="molecule type" value="Genomic_DNA"/>
</dbReference>
<dbReference type="AlphaFoldDB" id="E7A183"/>
<evidence type="ECO:0000313" key="4">
    <source>
        <dbReference type="Proteomes" id="UP000008867"/>
    </source>
</evidence>
<dbReference type="VEuPathDB" id="FungiDB:sr13900"/>
<evidence type="ECO:0000313" key="3">
    <source>
        <dbReference type="EMBL" id="CBQ73240.1"/>
    </source>
</evidence>
<name>E7A183_SPORE</name>